<gene>
    <name evidence="2" type="ORF">ODALV1_LOCUS6038</name>
</gene>
<accession>A0ABP1Q125</accession>
<feature type="transmembrane region" description="Helical" evidence="1">
    <location>
        <begin position="57"/>
        <end position="80"/>
    </location>
</feature>
<name>A0ABP1Q125_9HEXA</name>
<proteinExistence type="predicted"/>
<organism evidence="2 3">
    <name type="scientific">Orchesella dallaii</name>
    <dbReference type="NCBI Taxonomy" id="48710"/>
    <lineage>
        <taxon>Eukaryota</taxon>
        <taxon>Metazoa</taxon>
        <taxon>Ecdysozoa</taxon>
        <taxon>Arthropoda</taxon>
        <taxon>Hexapoda</taxon>
        <taxon>Collembola</taxon>
        <taxon>Entomobryomorpha</taxon>
        <taxon>Entomobryoidea</taxon>
        <taxon>Orchesellidae</taxon>
        <taxon>Orchesellinae</taxon>
        <taxon>Orchesella</taxon>
    </lineage>
</organism>
<reference evidence="2 3" key="1">
    <citation type="submission" date="2024-08" db="EMBL/GenBank/DDBJ databases">
        <authorList>
            <person name="Cucini C."/>
            <person name="Frati F."/>
        </authorList>
    </citation>
    <scope>NUCLEOTIDE SEQUENCE [LARGE SCALE GENOMIC DNA]</scope>
</reference>
<feature type="transmembrane region" description="Helical" evidence="1">
    <location>
        <begin position="131"/>
        <end position="148"/>
    </location>
</feature>
<evidence type="ECO:0000313" key="3">
    <source>
        <dbReference type="Proteomes" id="UP001642540"/>
    </source>
</evidence>
<dbReference type="EMBL" id="CAXLJM020000019">
    <property type="protein sequence ID" value="CAL8085202.1"/>
    <property type="molecule type" value="Genomic_DNA"/>
</dbReference>
<evidence type="ECO:0000256" key="1">
    <source>
        <dbReference type="SAM" id="Phobius"/>
    </source>
</evidence>
<feature type="transmembrane region" description="Helical" evidence="1">
    <location>
        <begin position="14"/>
        <end position="36"/>
    </location>
</feature>
<keyword evidence="1" id="KW-0472">Membrane</keyword>
<keyword evidence="1" id="KW-0812">Transmembrane</keyword>
<sequence length="149" mass="17419">MALSLIAKNQLKTVYKSVLVICLMKITIFCGPEFYYSLEESEKKMKEFEEDKINISGWKAAASIFLTWTRFVLLNFVLLWELLPLTTLAIREFEITKRKVVIWVIVHFLLGFLYLTDCSLNFFTNRTDMEVIFHGASFALVLEMLFIVI</sequence>
<comment type="caution">
    <text evidence="2">The sequence shown here is derived from an EMBL/GenBank/DDBJ whole genome shotgun (WGS) entry which is preliminary data.</text>
</comment>
<feature type="transmembrane region" description="Helical" evidence="1">
    <location>
        <begin position="100"/>
        <end position="124"/>
    </location>
</feature>
<protein>
    <recommendedName>
        <fullName evidence="4">Transmembrane protein</fullName>
    </recommendedName>
</protein>
<keyword evidence="3" id="KW-1185">Reference proteome</keyword>
<dbReference type="Proteomes" id="UP001642540">
    <property type="component" value="Unassembled WGS sequence"/>
</dbReference>
<evidence type="ECO:0000313" key="2">
    <source>
        <dbReference type="EMBL" id="CAL8085202.1"/>
    </source>
</evidence>
<evidence type="ECO:0008006" key="4">
    <source>
        <dbReference type="Google" id="ProtNLM"/>
    </source>
</evidence>
<keyword evidence="1" id="KW-1133">Transmembrane helix</keyword>